<protein>
    <submittedName>
        <fullName evidence="2">Uncharacterized protein</fullName>
    </submittedName>
</protein>
<evidence type="ECO:0000313" key="3">
    <source>
        <dbReference type="Proteomes" id="UP000179102"/>
    </source>
</evidence>
<name>A0A1F5G6Z4_9BACT</name>
<gene>
    <name evidence="2" type="ORF">A2870_03060</name>
</gene>
<comment type="caution">
    <text evidence="2">The sequence shown here is derived from an EMBL/GenBank/DDBJ whole genome shotgun (WGS) entry which is preliminary data.</text>
</comment>
<dbReference type="EMBL" id="MFAZ01000011">
    <property type="protein sequence ID" value="OGD87628.1"/>
    <property type="molecule type" value="Genomic_DNA"/>
</dbReference>
<accession>A0A1F5G6Z4</accession>
<dbReference type="STRING" id="1797711.A2870_03060"/>
<sequence length="126" mass="13902">MIGERERIVRMSVPLRVSFAASAVLLVGGVSSIVVGGYRVEAWHNEKNAERDRVVRQASDMFADSPEQQRAFILAHSENRGRNNLDKIILEVGLLAVMAGAVAGGASLAKNQMENTDYSRYERKRA</sequence>
<keyword evidence="1" id="KW-0472">Membrane</keyword>
<proteinExistence type="predicted"/>
<organism evidence="2 3">
    <name type="scientific">Candidatus Curtissbacteria bacterium RIFCSPHIGHO2_01_FULL_41_11</name>
    <dbReference type="NCBI Taxonomy" id="1797711"/>
    <lineage>
        <taxon>Bacteria</taxon>
        <taxon>Candidatus Curtissiibacteriota</taxon>
    </lineage>
</organism>
<reference evidence="2 3" key="1">
    <citation type="journal article" date="2016" name="Nat. Commun.">
        <title>Thousands of microbial genomes shed light on interconnected biogeochemical processes in an aquifer system.</title>
        <authorList>
            <person name="Anantharaman K."/>
            <person name="Brown C.T."/>
            <person name="Hug L.A."/>
            <person name="Sharon I."/>
            <person name="Castelle C.J."/>
            <person name="Probst A.J."/>
            <person name="Thomas B.C."/>
            <person name="Singh A."/>
            <person name="Wilkins M.J."/>
            <person name="Karaoz U."/>
            <person name="Brodie E.L."/>
            <person name="Williams K.H."/>
            <person name="Hubbard S.S."/>
            <person name="Banfield J.F."/>
        </authorList>
    </citation>
    <scope>NUCLEOTIDE SEQUENCE [LARGE SCALE GENOMIC DNA]</scope>
</reference>
<evidence type="ECO:0000256" key="1">
    <source>
        <dbReference type="SAM" id="Phobius"/>
    </source>
</evidence>
<feature type="transmembrane region" description="Helical" evidence="1">
    <location>
        <begin position="88"/>
        <end position="109"/>
    </location>
</feature>
<evidence type="ECO:0000313" key="2">
    <source>
        <dbReference type="EMBL" id="OGD87628.1"/>
    </source>
</evidence>
<dbReference type="AlphaFoldDB" id="A0A1F5G6Z4"/>
<keyword evidence="1" id="KW-1133">Transmembrane helix</keyword>
<dbReference type="Proteomes" id="UP000179102">
    <property type="component" value="Unassembled WGS sequence"/>
</dbReference>
<keyword evidence="1" id="KW-0812">Transmembrane</keyword>